<dbReference type="AlphaFoldDB" id="A0A4Q2IU84"/>
<dbReference type="PROSITE" id="PS51257">
    <property type="entry name" value="PROKAR_LIPOPROTEIN"/>
    <property type="match status" value="1"/>
</dbReference>
<keyword evidence="2" id="KW-1185">Reference proteome</keyword>
<accession>A0A4Q2IU84</accession>
<gene>
    <name evidence="1" type="ORF">EO081_00230</name>
</gene>
<organism evidence="1 2">
    <name type="scientific">Sphingomonas desiccabilis</name>
    <dbReference type="NCBI Taxonomy" id="429134"/>
    <lineage>
        <taxon>Bacteria</taxon>
        <taxon>Pseudomonadati</taxon>
        <taxon>Pseudomonadota</taxon>
        <taxon>Alphaproteobacteria</taxon>
        <taxon>Sphingomonadales</taxon>
        <taxon>Sphingomonadaceae</taxon>
        <taxon>Sphingomonas</taxon>
    </lineage>
</organism>
<dbReference type="OrthoDB" id="7472823at2"/>
<sequence>MRFPTLIVPALALALTACGGNSEPQPTAADNSATAEATQQLDAKVAALSEGQRNGVFIRAIRDAGLPCQGVTASERSGDAQATWTATCTDGSKHIIAFTPDGMAKVTSMTRK</sequence>
<protein>
    <submittedName>
        <fullName evidence="1">Uncharacterized protein</fullName>
    </submittedName>
</protein>
<dbReference type="EMBL" id="SDPT01000001">
    <property type="protein sequence ID" value="RXZ34189.1"/>
    <property type="molecule type" value="Genomic_DNA"/>
</dbReference>
<evidence type="ECO:0000313" key="1">
    <source>
        <dbReference type="EMBL" id="RXZ34189.1"/>
    </source>
</evidence>
<comment type="caution">
    <text evidence="1">The sequence shown here is derived from an EMBL/GenBank/DDBJ whole genome shotgun (WGS) entry which is preliminary data.</text>
</comment>
<evidence type="ECO:0000313" key="2">
    <source>
        <dbReference type="Proteomes" id="UP000292347"/>
    </source>
</evidence>
<dbReference type="RefSeq" id="WP_129339989.1">
    <property type="nucleotide sequence ID" value="NZ_JACIDD010000001.1"/>
</dbReference>
<dbReference type="Proteomes" id="UP000292347">
    <property type="component" value="Unassembled WGS sequence"/>
</dbReference>
<name>A0A4Q2IU84_9SPHN</name>
<reference evidence="1 2" key="1">
    <citation type="submission" date="2019-01" db="EMBL/GenBank/DDBJ databases">
        <title>Sphingomonas mucosissima sp. nov. and Sphingomonas desiccabilis sp. nov., from biological soil crusts in the Colorado Plateau, USA.</title>
        <authorList>
            <person name="Zhu D."/>
        </authorList>
    </citation>
    <scope>NUCLEOTIDE SEQUENCE [LARGE SCALE GENOMIC DNA]</scope>
    <source>
        <strain evidence="1 2">CP1D</strain>
    </source>
</reference>
<proteinExistence type="predicted"/>